<dbReference type="RefSeq" id="WP_170933636.1">
    <property type="nucleotide sequence ID" value="NZ_AVCZ01000003.1"/>
</dbReference>
<evidence type="ECO:0000256" key="9">
    <source>
        <dbReference type="ARBA" id="ARBA00022842"/>
    </source>
</evidence>
<keyword evidence="10 11" id="KW-0784">Thiamine biosynthesis</keyword>
<dbReference type="Proteomes" id="UP000030595">
    <property type="component" value="Unassembled WGS sequence"/>
</dbReference>
<comment type="pathway">
    <text evidence="3 11">Cofactor biosynthesis; thiamine diphosphate biosynthesis; 4-methyl-5-(2-phosphoethyl)-thiazole from 5-(2-hydroxyethyl)-4-methylthiazole: step 1/1.</text>
</comment>
<dbReference type="SUPFAM" id="SSF53613">
    <property type="entry name" value="Ribokinase-like"/>
    <property type="match status" value="1"/>
</dbReference>
<evidence type="ECO:0000256" key="8">
    <source>
        <dbReference type="ARBA" id="ARBA00022840"/>
    </source>
</evidence>
<dbReference type="eggNOG" id="COG2145">
    <property type="taxonomic scope" value="Bacteria"/>
</dbReference>
<dbReference type="EMBL" id="JPVQ01000003">
    <property type="protein sequence ID" value="KGR92008.1"/>
    <property type="molecule type" value="Genomic_DNA"/>
</dbReference>
<dbReference type="InterPro" id="IPR029056">
    <property type="entry name" value="Ribokinase-like"/>
</dbReference>
<dbReference type="Gene3D" id="3.40.1190.20">
    <property type="match status" value="1"/>
</dbReference>
<dbReference type="EC" id="2.7.1.50" evidence="11"/>
<dbReference type="InterPro" id="IPR000417">
    <property type="entry name" value="Hyethyz_kinase"/>
</dbReference>
<evidence type="ECO:0000256" key="3">
    <source>
        <dbReference type="ARBA" id="ARBA00004868"/>
    </source>
</evidence>
<gene>
    <name evidence="11" type="primary">thiM</name>
    <name evidence="12" type="ORF">CD30_03635</name>
</gene>
<feature type="binding site" evidence="11">
    <location>
        <position position="187"/>
    </location>
    <ligand>
        <name>substrate</name>
    </ligand>
</feature>
<proteinExistence type="inferred from homology"/>
<dbReference type="HAMAP" id="MF_00228">
    <property type="entry name" value="Thz_kinase"/>
    <property type="match status" value="1"/>
</dbReference>
<evidence type="ECO:0000256" key="7">
    <source>
        <dbReference type="ARBA" id="ARBA00022777"/>
    </source>
</evidence>
<keyword evidence="13" id="KW-1185">Reference proteome</keyword>
<evidence type="ECO:0000256" key="2">
    <source>
        <dbReference type="ARBA" id="ARBA00001946"/>
    </source>
</evidence>
<protein>
    <recommendedName>
        <fullName evidence="11">Hydroxyethylthiazole kinase</fullName>
        <ecNumber evidence="11">2.7.1.50</ecNumber>
    </recommendedName>
    <alternativeName>
        <fullName evidence="11">4-methyl-5-beta-hydroxyethylthiazole kinase</fullName>
        <shortName evidence="11">TH kinase</shortName>
        <shortName evidence="11">Thz kinase</shortName>
    </alternativeName>
</protein>
<dbReference type="GO" id="GO:0009228">
    <property type="term" value="P:thiamine biosynthetic process"/>
    <property type="evidence" value="ECO:0007669"/>
    <property type="project" value="UniProtKB-KW"/>
</dbReference>
<accession>A0A0A3J9Y4</accession>
<dbReference type="GO" id="GO:0008972">
    <property type="term" value="F:phosphomethylpyrimidine kinase activity"/>
    <property type="evidence" value="ECO:0007669"/>
    <property type="project" value="TreeGrafter"/>
</dbReference>
<dbReference type="GO" id="GO:0009229">
    <property type="term" value="P:thiamine diphosphate biosynthetic process"/>
    <property type="evidence" value="ECO:0007669"/>
    <property type="project" value="UniProtKB-UniRule"/>
</dbReference>
<evidence type="ECO:0000256" key="4">
    <source>
        <dbReference type="ARBA" id="ARBA00022679"/>
    </source>
</evidence>
<feature type="binding site" evidence="11">
    <location>
        <position position="160"/>
    </location>
    <ligand>
        <name>ATP</name>
        <dbReference type="ChEBI" id="CHEBI:30616"/>
    </ligand>
</feature>
<dbReference type="UniPathway" id="UPA00060">
    <property type="reaction ID" value="UER00139"/>
</dbReference>
<dbReference type="NCBIfam" id="NF006830">
    <property type="entry name" value="PRK09355.1"/>
    <property type="match status" value="1"/>
</dbReference>
<evidence type="ECO:0000256" key="1">
    <source>
        <dbReference type="ARBA" id="ARBA00001771"/>
    </source>
</evidence>
<keyword evidence="7 11" id="KW-0418">Kinase</keyword>
<dbReference type="CDD" id="cd01170">
    <property type="entry name" value="THZ_kinase"/>
    <property type="match status" value="1"/>
</dbReference>
<dbReference type="PIRSF" id="PIRSF000513">
    <property type="entry name" value="Thz_kinase"/>
    <property type="match status" value="1"/>
</dbReference>
<keyword evidence="6 11" id="KW-0547">Nucleotide-binding</keyword>
<evidence type="ECO:0000256" key="6">
    <source>
        <dbReference type="ARBA" id="ARBA00022741"/>
    </source>
</evidence>
<evidence type="ECO:0000256" key="10">
    <source>
        <dbReference type="ARBA" id="ARBA00022977"/>
    </source>
</evidence>
<evidence type="ECO:0000313" key="13">
    <source>
        <dbReference type="Proteomes" id="UP000030595"/>
    </source>
</evidence>
<reference evidence="12 13" key="1">
    <citation type="submission" date="2014-02" db="EMBL/GenBank/DDBJ databases">
        <title>Draft genome sequence of Lysinibacillus massiliensis CCUG 49529.</title>
        <authorList>
            <person name="Zhang F."/>
            <person name="Wang G."/>
            <person name="Zhang L."/>
        </authorList>
    </citation>
    <scope>NUCLEOTIDE SEQUENCE [LARGE SCALE GENOMIC DNA]</scope>
    <source>
        <strain evidence="12 13">CCUG 49529</strain>
    </source>
</reference>
<keyword evidence="9 11" id="KW-0460">Magnesium</keyword>
<feature type="binding site" evidence="11">
    <location>
        <position position="114"/>
    </location>
    <ligand>
        <name>ATP</name>
        <dbReference type="ChEBI" id="CHEBI:30616"/>
    </ligand>
</feature>
<dbReference type="PANTHER" id="PTHR20858">
    <property type="entry name" value="PHOSPHOMETHYLPYRIMIDINE KINASE"/>
    <property type="match status" value="1"/>
</dbReference>
<dbReference type="GO" id="GO:0005829">
    <property type="term" value="C:cytosol"/>
    <property type="evidence" value="ECO:0007669"/>
    <property type="project" value="TreeGrafter"/>
</dbReference>
<keyword evidence="4 11" id="KW-0808">Transferase</keyword>
<keyword evidence="5 11" id="KW-0479">Metal-binding</keyword>
<name>A0A0A3J9Y4_9BACL</name>
<dbReference type="PANTHER" id="PTHR20858:SF17">
    <property type="entry name" value="HYDROXYMETHYLPYRIMIDINE_PHOSPHOMETHYLPYRIMIDINE KINASE THI20-RELATED"/>
    <property type="match status" value="1"/>
</dbReference>
<dbReference type="GO" id="GO:0008902">
    <property type="term" value="F:hydroxymethylpyrimidine kinase activity"/>
    <property type="evidence" value="ECO:0007669"/>
    <property type="project" value="TreeGrafter"/>
</dbReference>
<feature type="binding site" evidence="11">
    <location>
        <position position="38"/>
    </location>
    <ligand>
        <name>substrate</name>
    </ligand>
</feature>
<comment type="catalytic activity">
    <reaction evidence="1 11">
        <text>5-(2-hydroxyethyl)-4-methylthiazole + ATP = 4-methyl-5-(2-phosphooxyethyl)-thiazole + ADP + H(+)</text>
        <dbReference type="Rhea" id="RHEA:24212"/>
        <dbReference type="ChEBI" id="CHEBI:15378"/>
        <dbReference type="ChEBI" id="CHEBI:17957"/>
        <dbReference type="ChEBI" id="CHEBI:30616"/>
        <dbReference type="ChEBI" id="CHEBI:58296"/>
        <dbReference type="ChEBI" id="CHEBI:456216"/>
        <dbReference type="EC" id="2.7.1.50"/>
    </reaction>
</comment>
<dbReference type="GO" id="GO:0000287">
    <property type="term" value="F:magnesium ion binding"/>
    <property type="evidence" value="ECO:0007669"/>
    <property type="project" value="UniProtKB-UniRule"/>
</dbReference>
<organism evidence="12 13">
    <name type="scientific">Ureibacillus massiliensis 4400831 = CIP 108448 = CCUG 49529</name>
    <dbReference type="NCBI Taxonomy" id="1211035"/>
    <lineage>
        <taxon>Bacteria</taxon>
        <taxon>Bacillati</taxon>
        <taxon>Bacillota</taxon>
        <taxon>Bacilli</taxon>
        <taxon>Bacillales</taxon>
        <taxon>Caryophanaceae</taxon>
        <taxon>Ureibacillus</taxon>
    </lineage>
</organism>
<dbReference type="GO" id="GO:0005524">
    <property type="term" value="F:ATP binding"/>
    <property type="evidence" value="ECO:0007669"/>
    <property type="project" value="UniProtKB-UniRule"/>
</dbReference>
<evidence type="ECO:0000256" key="5">
    <source>
        <dbReference type="ARBA" id="ARBA00022723"/>
    </source>
</evidence>
<comment type="cofactor">
    <cofactor evidence="2 11">
        <name>Mg(2+)</name>
        <dbReference type="ChEBI" id="CHEBI:18420"/>
    </cofactor>
</comment>
<comment type="caution">
    <text evidence="12">The sequence shown here is derived from an EMBL/GenBank/DDBJ whole genome shotgun (WGS) entry which is preliminary data.</text>
</comment>
<keyword evidence="8 11" id="KW-0067">ATP-binding</keyword>
<dbReference type="PRINTS" id="PR01099">
    <property type="entry name" value="HYETHTZKNASE"/>
</dbReference>
<dbReference type="Pfam" id="PF02110">
    <property type="entry name" value="HK"/>
    <property type="match status" value="1"/>
</dbReference>
<dbReference type="NCBIfam" id="TIGR00694">
    <property type="entry name" value="thiM"/>
    <property type="match status" value="1"/>
</dbReference>
<comment type="similarity">
    <text evidence="11">Belongs to the Thz kinase family.</text>
</comment>
<dbReference type="GO" id="GO:0004417">
    <property type="term" value="F:hydroxyethylthiazole kinase activity"/>
    <property type="evidence" value="ECO:0007669"/>
    <property type="project" value="UniProtKB-UniRule"/>
</dbReference>
<comment type="function">
    <text evidence="11">Catalyzes the phosphorylation of the hydroxyl group of 4-methyl-5-beta-hydroxyethylthiazole (THZ).</text>
</comment>
<sequence>MMLAKINQNKPLVHCITNYVVANFTANGLLAIGASPVMADEVEEVADMVSIAGGLLLNIGTVNSRTHDAMLVAGKKANQCGVPVVLDPVGVGATAYRKNAVAQILEQVKIDVLRCNEGELASIYGVSWASRGVDSGDGEMDTMHVAKEVAKKYQCIVVVTGATDIVTDGQDVIEVHGGNILATRITGAGCLLSAICAAVLACSEQPMQDLAATLKQYKEAGEQSGKVLGAFQVEFINALQKIAEEWR</sequence>
<evidence type="ECO:0000256" key="11">
    <source>
        <dbReference type="HAMAP-Rule" id="MF_00228"/>
    </source>
</evidence>
<dbReference type="AlphaFoldDB" id="A0A0A3J9Y4"/>
<evidence type="ECO:0000313" key="12">
    <source>
        <dbReference type="EMBL" id="KGR92008.1"/>
    </source>
</evidence>